<dbReference type="GO" id="GO:0030003">
    <property type="term" value="P:intracellular monoatomic cation homeostasis"/>
    <property type="evidence" value="ECO:0007669"/>
    <property type="project" value="TreeGrafter"/>
</dbReference>
<accession>T1K9X6</accession>
<comment type="subcellular location">
    <subcellularLocation>
        <location evidence="1">Mitochondrion inner membrane</location>
        <topology evidence="1">Single-pass membrane protein</topology>
    </subcellularLocation>
</comment>
<dbReference type="EnsemblMetazoa" id="tetur07g06520.1">
    <property type="protein sequence ID" value="tetur07g06520.1"/>
    <property type="gene ID" value="tetur07g06520"/>
</dbReference>
<dbReference type="AlphaFoldDB" id="T1K9X6"/>
<evidence type="ECO:0000256" key="5">
    <source>
        <dbReference type="ARBA" id="ARBA00023128"/>
    </source>
</evidence>
<dbReference type="PANTHER" id="PTHR14009:SF13">
    <property type="entry name" value="LETM1 DOMAIN-CONTAINING PROTEIN 1"/>
    <property type="match status" value="1"/>
</dbReference>
<dbReference type="eggNOG" id="KOG4263">
    <property type="taxonomic scope" value="Eukaryota"/>
</dbReference>
<evidence type="ECO:0000313" key="9">
    <source>
        <dbReference type="EnsemblMetazoa" id="tetur07g06520.1"/>
    </source>
</evidence>
<evidence type="ECO:0000256" key="7">
    <source>
        <dbReference type="PROSITE-ProRule" id="PRU01094"/>
    </source>
</evidence>
<keyword evidence="5 7" id="KW-0496">Mitochondrion</keyword>
<reference evidence="9" key="2">
    <citation type="submission" date="2015-06" db="UniProtKB">
        <authorList>
            <consortium name="EnsemblMetazoa"/>
        </authorList>
    </citation>
    <scope>IDENTIFICATION</scope>
</reference>
<dbReference type="GO" id="GO:0005743">
    <property type="term" value="C:mitochondrial inner membrane"/>
    <property type="evidence" value="ECO:0007669"/>
    <property type="project" value="UniProtKB-SubCell"/>
</dbReference>
<keyword evidence="3" id="KW-0999">Mitochondrion inner membrane</keyword>
<dbReference type="EMBL" id="CAEY01001893">
    <property type="status" value="NOT_ANNOTATED_CDS"/>
    <property type="molecule type" value="Genomic_DNA"/>
</dbReference>
<dbReference type="OrthoDB" id="73691at2759"/>
<proteinExistence type="predicted"/>
<evidence type="ECO:0000256" key="6">
    <source>
        <dbReference type="ARBA" id="ARBA00023136"/>
    </source>
</evidence>
<dbReference type="Proteomes" id="UP000015104">
    <property type="component" value="Unassembled WGS sequence"/>
</dbReference>
<keyword evidence="6" id="KW-0472">Membrane</keyword>
<sequence length="344" mass="39745">MSLFRLSVRRFCKSIKPDASPDSKYVQPVKGFRKLIAEYLTKFVGSYEDVLSKRFPKAFEVYQVFTVGTRALYTDTVEYLRISRELSYGKDVRSLSYQELLVYYQTPKDLLKVAPTLLVSAAPFANYVVFPLALYFPKQLLSQHFWSKEIRFNYQLEKTKKRLKHNRPIFRYLQFKLSSIPKQLSNSPDIDFKEQCKLIYDKLGSGTHPTVEELLKVSPVFDQQPYGLLHLSKSHLSHLCKMHGITSLPRKVPRLVNYCGLVHELDLAILRLGGSAKLSDNDLKLAANMRGLNPFGCSREELTNWLDNWLYISKALNGTCPSLLLHCPIFLGYNQPSNWKLIYK</sequence>
<dbReference type="PROSITE" id="PS51758">
    <property type="entry name" value="LETM1_RBD"/>
    <property type="match status" value="1"/>
</dbReference>
<keyword evidence="4" id="KW-1133">Transmembrane helix</keyword>
<dbReference type="InterPro" id="IPR033122">
    <property type="entry name" value="LETM1-like_RBD"/>
</dbReference>
<protein>
    <recommendedName>
        <fullName evidence="8">Letm1 RBD domain-containing protein</fullName>
    </recommendedName>
</protein>
<evidence type="ECO:0000256" key="2">
    <source>
        <dbReference type="ARBA" id="ARBA00022692"/>
    </source>
</evidence>
<organism evidence="9 10">
    <name type="scientific">Tetranychus urticae</name>
    <name type="common">Two-spotted spider mite</name>
    <dbReference type="NCBI Taxonomy" id="32264"/>
    <lineage>
        <taxon>Eukaryota</taxon>
        <taxon>Metazoa</taxon>
        <taxon>Ecdysozoa</taxon>
        <taxon>Arthropoda</taxon>
        <taxon>Chelicerata</taxon>
        <taxon>Arachnida</taxon>
        <taxon>Acari</taxon>
        <taxon>Acariformes</taxon>
        <taxon>Trombidiformes</taxon>
        <taxon>Prostigmata</taxon>
        <taxon>Eleutherengona</taxon>
        <taxon>Raphignathae</taxon>
        <taxon>Tetranychoidea</taxon>
        <taxon>Tetranychidae</taxon>
        <taxon>Tetranychus</taxon>
    </lineage>
</organism>
<dbReference type="PANTHER" id="PTHR14009">
    <property type="entry name" value="LEUCINE ZIPPER-EF-HAND CONTAINING TRANSMEMBRANE PROTEIN"/>
    <property type="match status" value="1"/>
</dbReference>
<dbReference type="HOGENOM" id="CLU_049801_0_0_1"/>
<evidence type="ECO:0000256" key="1">
    <source>
        <dbReference type="ARBA" id="ARBA00004434"/>
    </source>
</evidence>
<keyword evidence="10" id="KW-1185">Reference proteome</keyword>
<dbReference type="InterPro" id="IPR044202">
    <property type="entry name" value="LETM1/MDM38-like"/>
</dbReference>
<dbReference type="OMA" id="EGGVHNM"/>
<evidence type="ECO:0000313" key="10">
    <source>
        <dbReference type="Proteomes" id="UP000015104"/>
    </source>
</evidence>
<gene>
    <name evidence="9" type="primary">107362094</name>
</gene>
<reference evidence="10" key="1">
    <citation type="submission" date="2011-08" db="EMBL/GenBank/DDBJ databases">
        <authorList>
            <person name="Rombauts S."/>
        </authorList>
    </citation>
    <scope>NUCLEOTIDE SEQUENCE</scope>
    <source>
        <strain evidence="10">London</strain>
    </source>
</reference>
<evidence type="ECO:0000256" key="4">
    <source>
        <dbReference type="ARBA" id="ARBA00022989"/>
    </source>
</evidence>
<evidence type="ECO:0000256" key="3">
    <source>
        <dbReference type="ARBA" id="ARBA00022792"/>
    </source>
</evidence>
<name>T1K9X6_TETUR</name>
<keyword evidence="2" id="KW-0812">Transmembrane</keyword>
<evidence type="ECO:0000259" key="8">
    <source>
        <dbReference type="PROSITE" id="PS51758"/>
    </source>
</evidence>
<feature type="domain" description="Letm1 RBD" evidence="8">
    <location>
        <begin position="162"/>
        <end position="344"/>
    </location>
</feature>
<dbReference type="GO" id="GO:0043022">
    <property type="term" value="F:ribosome binding"/>
    <property type="evidence" value="ECO:0007669"/>
    <property type="project" value="InterPro"/>
</dbReference>
<dbReference type="Pfam" id="PF07766">
    <property type="entry name" value="LETM1_RBD"/>
    <property type="match status" value="1"/>
</dbReference>